<reference evidence="2 3" key="1">
    <citation type="submission" date="2021-01" db="EMBL/GenBank/DDBJ databases">
        <title>Actinoplanes sp. nov. LDG1-01 isolated from lichen.</title>
        <authorList>
            <person name="Saeng-In P."/>
            <person name="Phongsopitanun W."/>
            <person name="Kanchanasin P."/>
            <person name="Yuki M."/>
            <person name="Kudo T."/>
            <person name="Ohkuma M."/>
            <person name="Tanasupawat S."/>
        </authorList>
    </citation>
    <scope>NUCLEOTIDE SEQUENCE [LARGE SCALE GENOMIC DNA]</scope>
    <source>
        <strain evidence="2 3">LDG1-01</strain>
    </source>
</reference>
<evidence type="ECO:0000313" key="2">
    <source>
        <dbReference type="EMBL" id="MBL7256332.1"/>
    </source>
</evidence>
<dbReference type="Proteomes" id="UP000598996">
    <property type="component" value="Unassembled WGS sequence"/>
</dbReference>
<evidence type="ECO:0000313" key="3">
    <source>
        <dbReference type="Proteomes" id="UP000598996"/>
    </source>
</evidence>
<keyword evidence="3" id="KW-1185">Reference proteome</keyword>
<evidence type="ECO:0000259" key="1">
    <source>
        <dbReference type="SMART" id="SM00943"/>
    </source>
</evidence>
<feature type="domain" description="DNA primase/polymerase bifunctional N-terminal" evidence="1">
    <location>
        <begin position="24"/>
        <end position="185"/>
    </location>
</feature>
<dbReference type="Pfam" id="PF09250">
    <property type="entry name" value="Prim-Pol"/>
    <property type="match status" value="1"/>
</dbReference>
<protein>
    <submittedName>
        <fullName evidence="2">Bifunctional DNA primase/polymerase</fullName>
    </submittedName>
</protein>
<dbReference type="SMART" id="SM00943">
    <property type="entry name" value="Prim-Pol"/>
    <property type="match status" value="1"/>
</dbReference>
<dbReference type="EMBL" id="JAENHO010000005">
    <property type="protein sequence ID" value="MBL7256332.1"/>
    <property type="molecule type" value="Genomic_DNA"/>
</dbReference>
<proteinExistence type="predicted"/>
<comment type="caution">
    <text evidence="2">The sequence shown here is derived from an EMBL/GenBank/DDBJ whole genome shotgun (WGS) entry which is preliminary data.</text>
</comment>
<organism evidence="2 3">
    <name type="scientific">Paractinoplanes lichenicola</name>
    <dbReference type="NCBI Taxonomy" id="2802976"/>
    <lineage>
        <taxon>Bacteria</taxon>
        <taxon>Bacillati</taxon>
        <taxon>Actinomycetota</taxon>
        <taxon>Actinomycetes</taxon>
        <taxon>Micromonosporales</taxon>
        <taxon>Micromonosporaceae</taxon>
        <taxon>Paractinoplanes</taxon>
    </lineage>
</organism>
<accession>A0ABS1VRE0</accession>
<sequence length="220" mass="24056">MQWTARRPFVPPSILDRLRLRRAALRFAAHGWAVTPGARLTGHRFACGRPGCPIMTGHPALESWEDTASADPAQVRAWWRHEPHSVLLVTGRRFDAIEVPATLGLRVLGTVRLNRRADACGPVAVTGAGRWTFLVEPGVPLRSELDHRLDVVRHGLGSWIPVAPSRTPEGPVRWAVSPDQAQWRLPGSAAVQALMTDALGTVRAPQLTVPRQLSTARRGG</sequence>
<dbReference type="InterPro" id="IPR015330">
    <property type="entry name" value="DNA_primase/pol_bifunc_N"/>
</dbReference>
<gene>
    <name evidence="2" type="ORF">JKJ07_18715</name>
</gene>
<dbReference type="RefSeq" id="WP_202992873.1">
    <property type="nucleotide sequence ID" value="NZ_JAENHO010000005.1"/>
</dbReference>
<name>A0ABS1VRE0_9ACTN</name>